<keyword evidence="8" id="KW-1185">Reference proteome</keyword>
<dbReference type="AlphaFoldDB" id="A0A229RLA7"/>
<dbReference type="EMBL" id="NMQU01000076">
    <property type="protein sequence ID" value="OXM47345.1"/>
    <property type="molecule type" value="Genomic_DNA"/>
</dbReference>
<dbReference type="Pfam" id="PF00550">
    <property type="entry name" value="PP-binding"/>
    <property type="match status" value="1"/>
</dbReference>
<protein>
    <recommendedName>
        <fullName evidence="1">[acyl-carrier-protein] S-malonyltransferase</fullName>
        <ecNumber evidence="1">2.3.1.39</ecNumber>
    </recommendedName>
</protein>
<evidence type="ECO:0000313" key="8">
    <source>
        <dbReference type="Proteomes" id="UP000215563"/>
    </source>
</evidence>
<evidence type="ECO:0000256" key="4">
    <source>
        <dbReference type="ARBA" id="ARBA00048462"/>
    </source>
</evidence>
<dbReference type="SUPFAM" id="SSF55048">
    <property type="entry name" value="Probable ACP-binding domain of malonyl-CoA ACP transacylase"/>
    <property type="match status" value="1"/>
</dbReference>
<feature type="domain" description="Carrier" evidence="6">
    <location>
        <begin position="413"/>
        <end position="493"/>
    </location>
</feature>
<dbReference type="Proteomes" id="UP000215563">
    <property type="component" value="Unassembled WGS sequence"/>
</dbReference>
<dbReference type="SUPFAM" id="SSF52151">
    <property type="entry name" value="FabD/lysophospholipase-like"/>
    <property type="match status" value="1"/>
</dbReference>
<dbReference type="EC" id="2.3.1.39" evidence="1"/>
<dbReference type="InterPro" id="IPR016036">
    <property type="entry name" value="Malonyl_transacylase_ACP-bd"/>
</dbReference>
<dbReference type="InterPro" id="IPR016035">
    <property type="entry name" value="Acyl_Trfase/lysoPLipase"/>
</dbReference>
<dbReference type="GO" id="GO:0006633">
    <property type="term" value="P:fatty acid biosynthetic process"/>
    <property type="evidence" value="ECO:0007669"/>
    <property type="project" value="TreeGrafter"/>
</dbReference>
<dbReference type="Gene3D" id="1.10.1200.10">
    <property type="entry name" value="ACP-like"/>
    <property type="match status" value="1"/>
</dbReference>
<dbReference type="SUPFAM" id="SSF47336">
    <property type="entry name" value="ACP-like"/>
    <property type="match status" value="1"/>
</dbReference>
<gene>
    <name evidence="7" type="ORF">CFP75_24205</name>
</gene>
<accession>A0A229RLA7</accession>
<dbReference type="InterPro" id="IPR014043">
    <property type="entry name" value="Acyl_transferase_dom"/>
</dbReference>
<evidence type="ECO:0000256" key="1">
    <source>
        <dbReference type="ARBA" id="ARBA00013258"/>
    </source>
</evidence>
<dbReference type="InterPro" id="IPR050858">
    <property type="entry name" value="Mal-CoA-ACP_Trans/PKS_FabD"/>
</dbReference>
<sequence length="505" mass="52382">MRGGPARQAAGSDRPRRRRTPSAEVSSTGPGRQARRPGGTPVTGGFAVPLDVETSVGLFPGQGGYRQGFLAAEYRRGDEPVRETFDIVDEAAQDLLRTSVIDQVFRPDPPDPAELFRADAAILQLAVFASSVSVHRMLRARGATPDVLVGHSLGEIAALTCGGALELTDAARIVCHRVIAVAQDDEGGVAGGMTSLSCTVDTAAAIVRLAGDDRVAVAVDNGPHQCVVSGPTATLGTIEAVASALGISAARLYAPVAFHSPAVSAASSALVAAILDYPRAPFISPVYSPILGRYYRDGDDLPRLLGLHLLAPVPFGPAVGLLRRAGAGVFVEVGAGGTLTGAVRAAFPEVTTFAFGGDAVERQLAEAVAFLAARPDTAEHTTSGPTSSPEHDAEPALPPDALPAPSGQEADGVTHEAVLAEVRAIYADAMEYPEEVLTPDAHLEADLGVDSMKRTELLVRVLARYGLEDLPDDLQPARHETLGAVSDAIYGILSARADASRGDAR</sequence>
<evidence type="ECO:0000256" key="3">
    <source>
        <dbReference type="ARBA" id="ARBA00023315"/>
    </source>
</evidence>
<dbReference type="PANTHER" id="PTHR42681">
    <property type="entry name" value="MALONYL-COA-ACYL CARRIER PROTEIN TRANSACYLASE, MITOCHONDRIAL"/>
    <property type="match status" value="1"/>
</dbReference>
<keyword evidence="3" id="KW-0012">Acyltransferase</keyword>
<proteinExistence type="predicted"/>
<dbReference type="InterPro" id="IPR009081">
    <property type="entry name" value="PP-bd_ACP"/>
</dbReference>
<dbReference type="Pfam" id="PF00698">
    <property type="entry name" value="Acyl_transf_1"/>
    <property type="match status" value="1"/>
</dbReference>
<comment type="catalytic activity">
    <reaction evidence="4">
        <text>holo-[ACP] + malonyl-CoA = malonyl-[ACP] + CoA</text>
        <dbReference type="Rhea" id="RHEA:41792"/>
        <dbReference type="Rhea" id="RHEA-COMP:9623"/>
        <dbReference type="Rhea" id="RHEA-COMP:9685"/>
        <dbReference type="ChEBI" id="CHEBI:57287"/>
        <dbReference type="ChEBI" id="CHEBI:57384"/>
        <dbReference type="ChEBI" id="CHEBI:64479"/>
        <dbReference type="ChEBI" id="CHEBI:78449"/>
        <dbReference type="EC" id="2.3.1.39"/>
    </reaction>
</comment>
<evidence type="ECO:0000259" key="6">
    <source>
        <dbReference type="PROSITE" id="PS50075"/>
    </source>
</evidence>
<evidence type="ECO:0000256" key="2">
    <source>
        <dbReference type="ARBA" id="ARBA00022679"/>
    </source>
</evidence>
<name>A0A229RLA7_AMYAL</name>
<reference evidence="7 8" key="1">
    <citation type="submission" date="2017-07" db="EMBL/GenBank/DDBJ databases">
        <title>Amycolatopsis alba DSM 44262 Genome sequencing and assembly.</title>
        <authorList>
            <person name="Kaur N."/>
            <person name="Mayilraj S."/>
        </authorList>
    </citation>
    <scope>NUCLEOTIDE SEQUENCE [LARGE SCALE GENOMIC DNA]</scope>
    <source>
        <strain evidence="7 8">DSM 44262</strain>
    </source>
</reference>
<dbReference type="OrthoDB" id="4286171at2"/>
<keyword evidence="2" id="KW-0808">Transferase</keyword>
<organism evidence="7 8">
    <name type="scientific">Amycolatopsis alba DSM 44262</name>
    <dbReference type="NCBI Taxonomy" id="1125972"/>
    <lineage>
        <taxon>Bacteria</taxon>
        <taxon>Bacillati</taxon>
        <taxon>Actinomycetota</taxon>
        <taxon>Actinomycetes</taxon>
        <taxon>Pseudonocardiales</taxon>
        <taxon>Pseudonocardiaceae</taxon>
        <taxon>Amycolatopsis</taxon>
    </lineage>
</organism>
<evidence type="ECO:0000256" key="5">
    <source>
        <dbReference type="SAM" id="MobiDB-lite"/>
    </source>
</evidence>
<dbReference type="GO" id="GO:0004314">
    <property type="term" value="F:[acyl-carrier-protein] S-malonyltransferase activity"/>
    <property type="evidence" value="ECO:0007669"/>
    <property type="project" value="UniProtKB-EC"/>
</dbReference>
<feature type="region of interest" description="Disordered" evidence="5">
    <location>
        <begin position="1"/>
        <end position="46"/>
    </location>
</feature>
<dbReference type="PANTHER" id="PTHR42681:SF1">
    <property type="entry name" value="MALONYL-COA-ACYL CARRIER PROTEIN TRANSACYLASE, MITOCHONDRIAL"/>
    <property type="match status" value="1"/>
</dbReference>
<evidence type="ECO:0000313" key="7">
    <source>
        <dbReference type="EMBL" id="OXM47345.1"/>
    </source>
</evidence>
<dbReference type="PROSITE" id="PS50075">
    <property type="entry name" value="CARRIER"/>
    <property type="match status" value="1"/>
</dbReference>
<feature type="region of interest" description="Disordered" evidence="5">
    <location>
        <begin position="375"/>
        <end position="411"/>
    </location>
</feature>
<comment type="caution">
    <text evidence="7">The sequence shown here is derived from an EMBL/GenBank/DDBJ whole genome shotgun (WGS) entry which is preliminary data.</text>
</comment>
<dbReference type="SMART" id="SM00827">
    <property type="entry name" value="PKS_AT"/>
    <property type="match status" value="1"/>
</dbReference>
<dbReference type="InterPro" id="IPR036736">
    <property type="entry name" value="ACP-like_sf"/>
</dbReference>
<dbReference type="InterPro" id="IPR001227">
    <property type="entry name" value="Ac_transferase_dom_sf"/>
</dbReference>
<dbReference type="Gene3D" id="3.40.366.10">
    <property type="entry name" value="Malonyl-Coenzyme A Acyl Carrier Protein, domain 2"/>
    <property type="match status" value="1"/>
</dbReference>